<dbReference type="AlphaFoldDB" id="A0A9P1WUJ5"/>
<dbReference type="SMART" id="SM00530">
    <property type="entry name" value="HTH_XRE"/>
    <property type="match status" value="1"/>
</dbReference>
<evidence type="ECO:0000313" key="3">
    <source>
        <dbReference type="Proteomes" id="UP000365297"/>
    </source>
</evidence>
<dbReference type="EMBL" id="AAAIXK010000003">
    <property type="protein sequence ID" value="EAC5550260.1"/>
    <property type="molecule type" value="Genomic_DNA"/>
</dbReference>
<reference evidence="2 3" key="1">
    <citation type="submission" date="2018-06" db="EMBL/GenBank/DDBJ databases">
        <authorList>
            <consortium name="GenomeTrakr: Next Generation Sequencing Network for Food Pathogen Tracability"/>
        </authorList>
    </citation>
    <scope>NUCLEOTIDE SEQUENCE [LARGE SCALE GENOMIC DNA]</scope>
    <source>
        <strain evidence="2 3">FDA00007096</strain>
    </source>
</reference>
<proteinExistence type="predicted"/>
<feature type="domain" description="HTH cro/C1-type" evidence="1">
    <location>
        <begin position="7"/>
        <end position="59"/>
    </location>
</feature>
<name>A0A9P1WUJ5_LISMN</name>
<dbReference type="GO" id="GO:0003677">
    <property type="term" value="F:DNA binding"/>
    <property type="evidence" value="ECO:0007669"/>
    <property type="project" value="InterPro"/>
</dbReference>
<dbReference type="InterPro" id="IPR010982">
    <property type="entry name" value="Lambda_DNA-bd_dom_sf"/>
</dbReference>
<dbReference type="SUPFAM" id="SSF47413">
    <property type="entry name" value="lambda repressor-like DNA-binding domains"/>
    <property type="match status" value="1"/>
</dbReference>
<dbReference type="PROSITE" id="PS50943">
    <property type="entry name" value="HTH_CROC1"/>
    <property type="match status" value="1"/>
</dbReference>
<evidence type="ECO:0000313" key="2">
    <source>
        <dbReference type="EMBL" id="EAC5550260.1"/>
    </source>
</evidence>
<sequence length="163" mass="18781">MTLLDRIKELCKKRSISVKMLEENLNFPSNTIYQWKKRTPGVDKLQKVADYFGVSLDYLLGRTTVMNIPQNSAIDTIAAHIDPGASTEELEEIIAYIEEKRKEHSKKETIDLVDIAAKKDKEIANFVKENPDFRYEVEGPVTDEEEAVRSVKTFISIYKQNRL</sequence>
<protein>
    <submittedName>
        <fullName evidence="2">XRE family transcriptional regulator</fullName>
    </submittedName>
</protein>
<dbReference type="InterPro" id="IPR001387">
    <property type="entry name" value="Cro/C1-type_HTH"/>
</dbReference>
<accession>A0A9P1WUJ5</accession>
<gene>
    <name evidence="2" type="ORF">ARY78_07455</name>
</gene>
<dbReference type="Pfam" id="PF01381">
    <property type="entry name" value="HTH_3"/>
    <property type="match status" value="1"/>
</dbReference>
<evidence type="ECO:0000259" key="1">
    <source>
        <dbReference type="PROSITE" id="PS50943"/>
    </source>
</evidence>
<dbReference type="CDD" id="cd00093">
    <property type="entry name" value="HTH_XRE"/>
    <property type="match status" value="1"/>
</dbReference>
<dbReference type="Proteomes" id="UP000365297">
    <property type="component" value="Unassembled WGS sequence"/>
</dbReference>
<organism evidence="2 3">
    <name type="scientific">Listeria monocytogenes</name>
    <dbReference type="NCBI Taxonomy" id="1639"/>
    <lineage>
        <taxon>Bacteria</taxon>
        <taxon>Bacillati</taxon>
        <taxon>Bacillota</taxon>
        <taxon>Bacilli</taxon>
        <taxon>Bacillales</taxon>
        <taxon>Listeriaceae</taxon>
        <taxon>Listeria</taxon>
    </lineage>
</organism>
<dbReference type="Gene3D" id="1.10.260.40">
    <property type="entry name" value="lambda repressor-like DNA-binding domains"/>
    <property type="match status" value="1"/>
</dbReference>
<comment type="caution">
    <text evidence="2">The sequence shown here is derived from an EMBL/GenBank/DDBJ whole genome shotgun (WGS) entry which is preliminary data.</text>
</comment>